<protein>
    <recommendedName>
        <fullName evidence="1">DUF4283 domain-containing protein</fullName>
    </recommendedName>
</protein>
<feature type="domain" description="DUF4283" evidence="1">
    <location>
        <begin position="92"/>
        <end position="150"/>
    </location>
</feature>
<sequence length="286" mass="32872">SETATYWVEEAPARVEEAAPALLANRDERVVITEESSNYCGWDGSGVKRLEKDEISFLEEELVQLTVKSSMVVPSENLTLLCLIWTKKSYNPDSFRAQMKIIWKTRKNFEIQVVGQNLFLIVFETEEDLEMVMEGWPWLFRKQLIIFDRLVTPVERNQIRLSSSSDSGTFALSKSRNEDWMLDGHDEANVHKEQSIVEKVEGLNGSDSMLEGKSKITKEESWKRIAPGVIMNESRDERVVGKRKLAKIGIYERRTTNSCKDGFKRTKLESMDLHTVAHSNLMMENS</sequence>
<dbReference type="AlphaFoldDB" id="A0A7J8QGI7"/>
<reference evidence="2 3" key="1">
    <citation type="journal article" date="2019" name="Genome Biol. Evol.">
        <title>Insights into the evolution of the New World diploid cottons (Gossypium, subgenus Houzingenia) based on genome sequencing.</title>
        <authorList>
            <person name="Grover C.E."/>
            <person name="Arick M.A. 2nd"/>
            <person name="Thrash A."/>
            <person name="Conover J.L."/>
            <person name="Sanders W.S."/>
            <person name="Peterson D.G."/>
            <person name="Frelichowski J.E."/>
            <person name="Scheffler J.A."/>
            <person name="Scheffler B.E."/>
            <person name="Wendel J.F."/>
        </authorList>
    </citation>
    <scope>NUCLEOTIDE SEQUENCE [LARGE SCALE GENOMIC DNA]</scope>
    <source>
        <strain evidence="2">8</strain>
        <tissue evidence="2">Leaf</tissue>
    </source>
</reference>
<dbReference type="Proteomes" id="UP000593578">
    <property type="component" value="Unassembled WGS sequence"/>
</dbReference>
<dbReference type="InterPro" id="IPR025558">
    <property type="entry name" value="DUF4283"/>
</dbReference>
<feature type="non-terminal residue" evidence="2">
    <location>
        <position position="286"/>
    </location>
</feature>
<name>A0A7J8QGI7_GOSRA</name>
<dbReference type="Pfam" id="PF14111">
    <property type="entry name" value="DUF4283"/>
    <property type="match status" value="1"/>
</dbReference>
<evidence type="ECO:0000313" key="2">
    <source>
        <dbReference type="EMBL" id="MBA0600366.1"/>
    </source>
</evidence>
<dbReference type="EMBL" id="JABEZZ010000011">
    <property type="protein sequence ID" value="MBA0600366.1"/>
    <property type="molecule type" value="Genomic_DNA"/>
</dbReference>
<comment type="caution">
    <text evidence="2">The sequence shown here is derived from an EMBL/GenBank/DDBJ whole genome shotgun (WGS) entry which is preliminary data.</text>
</comment>
<gene>
    <name evidence="2" type="ORF">Gorai_006554</name>
</gene>
<evidence type="ECO:0000313" key="3">
    <source>
        <dbReference type="Proteomes" id="UP000593578"/>
    </source>
</evidence>
<feature type="non-terminal residue" evidence="2">
    <location>
        <position position="1"/>
    </location>
</feature>
<organism evidence="2 3">
    <name type="scientific">Gossypium raimondii</name>
    <name type="common">Peruvian cotton</name>
    <name type="synonym">Gossypium klotzschianum subsp. raimondii</name>
    <dbReference type="NCBI Taxonomy" id="29730"/>
    <lineage>
        <taxon>Eukaryota</taxon>
        <taxon>Viridiplantae</taxon>
        <taxon>Streptophyta</taxon>
        <taxon>Embryophyta</taxon>
        <taxon>Tracheophyta</taxon>
        <taxon>Spermatophyta</taxon>
        <taxon>Magnoliopsida</taxon>
        <taxon>eudicotyledons</taxon>
        <taxon>Gunneridae</taxon>
        <taxon>Pentapetalae</taxon>
        <taxon>rosids</taxon>
        <taxon>malvids</taxon>
        <taxon>Malvales</taxon>
        <taxon>Malvaceae</taxon>
        <taxon>Malvoideae</taxon>
        <taxon>Gossypium</taxon>
    </lineage>
</organism>
<evidence type="ECO:0000259" key="1">
    <source>
        <dbReference type="Pfam" id="PF14111"/>
    </source>
</evidence>
<accession>A0A7J8QGI7</accession>
<proteinExistence type="predicted"/>